<dbReference type="Proteomes" id="UP000537729">
    <property type="component" value="Unassembled WGS sequence"/>
</dbReference>
<gene>
    <name evidence="1" type="ORF">HBO38_28600</name>
</gene>
<organism evidence="1 2">
    <name type="scientific">Pseudomonas veronii</name>
    <dbReference type="NCBI Taxonomy" id="76761"/>
    <lineage>
        <taxon>Bacteria</taxon>
        <taxon>Pseudomonadati</taxon>
        <taxon>Pseudomonadota</taxon>
        <taxon>Gammaproteobacteria</taxon>
        <taxon>Pseudomonadales</taxon>
        <taxon>Pseudomonadaceae</taxon>
        <taxon>Pseudomonas</taxon>
    </lineage>
</organism>
<protein>
    <submittedName>
        <fullName evidence="1">Uncharacterized protein</fullName>
    </submittedName>
</protein>
<sequence length="99" mass="10985">MRFVTDEQRLERFAWHVAGYFFVMCKVLRRMFGDVHIDVVGGLPAFATNALDQVPRGLPALLPGDSLDQAMAKCQVPANLFNAMHAFHPLVTCANTLPV</sequence>
<comment type="caution">
    <text evidence="1">The sequence shown here is derived from an EMBL/GenBank/DDBJ whole genome shotgun (WGS) entry which is preliminary data.</text>
</comment>
<accession>A0A7Y1FBL4</accession>
<dbReference type="EMBL" id="JAAQWG010000057">
    <property type="protein sequence ID" value="NMY12338.1"/>
    <property type="molecule type" value="Genomic_DNA"/>
</dbReference>
<evidence type="ECO:0000313" key="1">
    <source>
        <dbReference type="EMBL" id="NMY12338.1"/>
    </source>
</evidence>
<reference evidence="1 2" key="1">
    <citation type="journal article" date="2020" name="Front. Microbiol.">
        <title>Genetic Organization of the aprX-lipA2 Operon Affects the Proteolytic Potential of Pseudomonas Species in Milk.</title>
        <authorList>
            <person name="Maier C."/>
            <person name="Huptas C."/>
            <person name="von Neubeck M."/>
            <person name="Scherer S."/>
            <person name="Wenning M."/>
            <person name="Lucking G."/>
        </authorList>
    </citation>
    <scope>NUCLEOTIDE SEQUENCE [LARGE SCALE GENOMIC DNA]</scope>
    <source>
        <strain evidence="1 2">DSM 16272</strain>
    </source>
</reference>
<dbReference type="AlphaFoldDB" id="A0A7Y1FBL4"/>
<proteinExistence type="predicted"/>
<evidence type="ECO:0000313" key="2">
    <source>
        <dbReference type="Proteomes" id="UP000537729"/>
    </source>
</evidence>
<name>A0A7Y1FBL4_PSEVE</name>